<feature type="region of interest" description="Disordered" evidence="1">
    <location>
        <begin position="29"/>
        <end position="81"/>
    </location>
</feature>
<evidence type="ECO:0000313" key="2">
    <source>
        <dbReference type="EMBL" id="KAK3272326.1"/>
    </source>
</evidence>
<evidence type="ECO:0000256" key="1">
    <source>
        <dbReference type="SAM" id="MobiDB-lite"/>
    </source>
</evidence>
<feature type="compositionally biased region" description="Basic and acidic residues" evidence="1">
    <location>
        <begin position="205"/>
        <end position="226"/>
    </location>
</feature>
<feature type="compositionally biased region" description="Basic and acidic residues" evidence="1">
    <location>
        <begin position="132"/>
        <end position="161"/>
    </location>
</feature>
<organism evidence="2 3">
    <name type="scientific">Cymbomonas tetramitiformis</name>
    <dbReference type="NCBI Taxonomy" id="36881"/>
    <lineage>
        <taxon>Eukaryota</taxon>
        <taxon>Viridiplantae</taxon>
        <taxon>Chlorophyta</taxon>
        <taxon>Pyramimonadophyceae</taxon>
        <taxon>Pyramimonadales</taxon>
        <taxon>Pyramimonadaceae</taxon>
        <taxon>Cymbomonas</taxon>
    </lineage>
</organism>
<feature type="region of interest" description="Disordered" evidence="1">
    <location>
        <begin position="132"/>
        <end position="293"/>
    </location>
</feature>
<gene>
    <name evidence="2" type="ORF">CYMTET_19371</name>
</gene>
<proteinExistence type="predicted"/>
<dbReference type="EMBL" id="LGRX02009039">
    <property type="protein sequence ID" value="KAK3272326.1"/>
    <property type="molecule type" value="Genomic_DNA"/>
</dbReference>
<protein>
    <submittedName>
        <fullName evidence="2">Uncharacterized protein</fullName>
    </submittedName>
</protein>
<feature type="compositionally biased region" description="Basic and acidic residues" evidence="1">
    <location>
        <begin position="56"/>
        <end position="67"/>
    </location>
</feature>
<feature type="compositionally biased region" description="Basic and acidic residues" evidence="1">
    <location>
        <begin position="169"/>
        <end position="195"/>
    </location>
</feature>
<reference evidence="2 3" key="1">
    <citation type="journal article" date="2015" name="Genome Biol. Evol.">
        <title>Comparative Genomics of a Bacterivorous Green Alga Reveals Evolutionary Causalities and Consequences of Phago-Mixotrophic Mode of Nutrition.</title>
        <authorList>
            <person name="Burns J.A."/>
            <person name="Paasch A."/>
            <person name="Narechania A."/>
            <person name="Kim E."/>
        </authorList>
    </citation>
    <scope>NUCLEOTIDE SEQUENCE [LARGE SCALE GENOMIC DNA]</scope>
    <source>
        <strain evidence="2 3">PLY_AMNH</strain>
    </source>
</reference>
<sequence>MPEWFASLRSRGGLLACTNLGELAEVSQAQACRGPPDRLPPEPEPEPPPPPPSPRLEQRARVAEERSAVAAQSAMEERRMREAVERLEEALPVLRNTTEAQQTEVCQGEKRAQAAEARAAEVDTQVVTRARAAEERAREAEKRAQAAEPRAAEERAREAEKWAQAAEPRAAEERACEAEKRTQVAEPRATEERARKAGTQAAEPRAAEERAREAGAEPRAAEERAQANKRTQAAEPRAAEERAREAEKWAKVAEPRAAEERARKAEKRTQAAEPRAAEERAVPSCGRKAQGDGRGRVLARPIVVPGAGGLREQGGHPTSAAGSLGSLRPGLIRAVQAVRPDVVMLNVPARRTQILSYDKDMPWRLLEEATTQPILGAAVGRCTEVAVRSTREQPLPPVLQKLRLPVVALLGMGWAHVASMRPFLSARNNCLGDMGSPRPAKGRALLQGCSEAGLRCARRGHSG</sequence>
<dbReference type="Proteomes" id="UP001190700">
    <property type="component" value="Unassembled WGS sequence"/>
</dbReference>
<comment type="caution">
    <text evidence="2">The sequence shown here is derived from an EMBL/GenBank/DDBJ whole genome shotgun (WGS) entry which is preliminary data.</text>
</comment>
<dbReference type="AlphaFoldDB" id="A0AAE0L4Y4"/>
<accession>A0AAE0L4Y4</accession>
<feature type="compositionally biased region" description="Basic and acidic residues" evidence="1">
    <location>
        <begin position="237"/>
        <end position="281"/>
    </location>
</feature>
<evidence type="ECO:0000313" key="3">
    <source>
        <dbReference type="Proteomes" id="UP001190700"/>
    </source>
</evidence>
<name>A0AAE0L4Y4_9CHLO</name>
<keyword evidence="3" id="KW-1185">Reference proteome</keyword>